<gene>
    <name evidence="8" type="ORF">BJB45_06600</name>
</gene>
<dbReference type="SUPFAM" id="SSF47090">
    <property type="entry name" value="PGBD-like"/>
    <property type="match status" value="1"/>
</dbReference>
<dbReference type="EMBL" id="AVBC01000045">
    <property type="protein sequence ID" value="ERL49444.1"/>
    <property type="molecule type" value="Genomic_DNA"/>
</dbReference>
<feature type="signal peptide" evidence="6">
    <location>
        <begin position="1"/>
        <end position="30"/>
    </location>
</feature>
<reference evidence="8 9" key="1">
    <citation type="submission" date="2013-08" db="EMBL/GenBank/DDBJ databases">
        <title>draft genome of Halomonas huanghegensis, strain BJGMM-B45T.</title>
        <authorList>
            <person name="Miao C."/>
            <person name="Wan Y."/>
            <person name="Jin W."/>
        </authorList>
    </citation>
    <scope>NUCLEOTIDE SEQUENCE [LARGE SCALE GENOMIC DNA]</scope>
    <source>
        <strain evidence="8 9">BJGMM-B45</strain>
    </source>
</reference>
<dbReference type="GO" id="GO:0008745">
    <property type="term" value="F:N-acetylmuramoyl-L-alanine amidase activity"/>
    <property type="evidence" value="ECO:0007669"/>
    <property type="project" value="UniProtKB-EC"/>
</dbReference>
<comment type="caution">
    <text evidence="8">The sequence shown here is derived from an EMBL/GenBank/DDBJ whole genome shotgun (WGS) entry which is preliminary data.</text>
</comment>
<dbReference type="InterPro" id="IPR036505">
    <property type="entry name" value="Amidase/PGRP_sf"/>
</dbReference>
<dbReference type="FunFam" id="3.40.80.10:FF:000003">
    <property type="entry name" value="N-acetylmuramoyl-L-alanine amidase"/>
    <property type="match status" value="1"/>
</dbReference>
<dbReference type="Pfam" id="PF01471">
    <property type="entry name" value="PG_binding_1"/>
    <property type="match status" value="1"/>
</dbReference>
<evidence type="ECO:0000256" key="3">
    <source>
        <dbReference type="ARBA" id="ARBA00011901"/>
    </source>
</evidence>
<dbReference type="InterPro" id="IPR036365">
    <property type="entry name" value="PGBD-like_sf"/>
</dbReference>
<comment type="catalytic activity">
    <reaction evidence="1">
        <text>Hydrolyzes the link between N-acetylmuramoyl residues and L-amino acid residues in certain cell-wall glycopeptides.</text>
        <dbReference type="EC" id="3.5.1.28"/>
    </reaction>
</comment>
<dbReference type="GO" id="GO:0071555">
    <property type="term" value="P:cell wall organization"/>
    <property type="evidence" value="ECO:0007669"/>
    <property type="project" value="UniProtKB-KW"/>
</dbReference>
<dbReference type="SMART" id="SM00644">
    <property type="entry name" value="Ami_2"/>
    <property type="match status" value="1"/>
</dbReference>
<evidence type="ECO:0000256" key="6">
    <source>
        <dbReference type="SAM" id="SignalP"/>
    </source>
</evidence>
<dbReference type="InterPro" id="IPR036366">
    <property type="entry name" value="PGBDSf"/>
</dbReference>
<dbReference type="Proteomes" id="UP000019113">
    <property type="component" value="Unassembled WGS sequence"/>
</dbReference>
<evidence type="ECO:0000313" key="8">
    <source>
        <dbReference type="EMBL" id="ERL49444.1"/>
    </source>
</evidence>
<evidence type="ECO:0000259" key="7">
    <source>
        <dbReference type="SMART" id="SM00644"/>
    </source>
</evidence>
<feature type="domain" description="N-acetylmuramoyl-L-alanine amidase" evidence="7">
    <location>
        <begin position="57"/>
        <end position="210"/>
    </location>
</feature>
<dbReference type="PANTHER" id="PTHR30417">
    <property type="entry name" value="N-ACETYLMURAMOYL-L-ALANINE AMIDASE AMID"/>
    <property type="match status" value="1"/>
</dbReference>
<name>W1N1S8_9GAMM</name>
<comment type="similarity">
    <text evidence="2">Belongs to the N-acetylmuramoyl-L-alanine amidase 2 family.</text>
</comment>
<dbReference type="PANTHER" id="PTHR30417:SF1">
    <property type="entry name" value="N-ACETYLMURAMOYL-L-ALANINE AMIDASE AMID"/>
    <property type="match status" value="1"/>
</dbReference>
<dbReference type="Gene3D" id="3.40.80.10">
    <property type="entry name" value="Peptidoglycan recognition protein-like"/>
    <property type="match status" value="1"/>
</dbReference>
<proteinExistence type="inferred from homology"/>
<keyword evidence="9" id="KW-1185">Reference proteome</keyword>
<organism evidence="8 9">
    <name type="scientific">Halomonas huangheensis</name>
    <dbReference type="NCBI Taxonomy" id="1178482"/>
    <lineage>
        <taxon>Bacteria</taxon>
        <taxon>Pseudomonadati</taxon>
        <taxon>Pseudomonadota</taxon>
        <taxon>Gammaproteobacteria</taxon>
        <taxon>Oceanospirillales</taxon>
        <taxon>Halomonadaceae</taxon>
        <taxon>Halomonas</taxon>
    </lineage>
</organism>
<dbReference type="CDD" id="cd06583">
    <property type="entry name" value="PGRP"/>
    <property type="match status" value="1"/>
</dbReference>
<dbReference type="PATRIC" id="fig|1178482.3.peg.3898"/>
<dbReference type="GO" id="GO:0009253">
    <property type="term" value="P:peptidoglycan catabolic process"/>
    <property type="evidence" value="ECO:0007669"/>
    <property type="project" value="InterPro"/>
</dbReference>
<evidence type="ECO:0000256" key="4">
    <source>
        <dbReference type="ARBA" id="ARBA00022801"/>
    </source>
</evidence>
<evidence type="ECO:0000256" key="2">
    <source>
        <dbReference type="ARBA" id="ARBA00007553"/>
    </source>
</evidence>
<dbReference type="Gene3D" id="1.10.101.10">
    <property type="entry name" value="PGBD-like superfamily/PGBD"/>
    <property type="match status" value="1"/>
</dbReference>
<accession>W1N1S8</accession>
<dbReference type="InterPro" id="IPR002502">
    <property type="entry name" value="Amidase_domain"/>
</dbReference>
<dbReference type="PROSITE" id="PS51257">
    <property type="entry name" value="PROKAR_LIPOPROTEIN"/>
    <property type="match status" value="1"/>
</dbReference>
<dbReference type="eggNOG" id="COG3023">
    <property type="taxonomic scope" value="Bacteria"/>
</dbReference>
<feature type="chain" id="PRO_5004806133" description="N-acetylmuramoyl-L-alanine amidase" evidence="6">
    <location>
        <begin position="31"/>
        <end position="320"/>
    </location>
</feature>
<dbReference type="GO" id="GO:0009254">
    <property type="term" value="P:peptidoglycan turnover"/>
    <property type="evidence" value="ECO:0007669"/>
    <property type="project" value="TreeGrafter"/>
</dbReference>
<evidence type="ECO:0000313" key="9">
    <source>
        <dbReference type="Proteomes" id="UP000019113"/>
    </source>
</evidence>
<dbReference type="InterPro" id="IPR051206">
    <property type="entry name" value="NAMLAA_amidase_2"/>
</dbReference>
<dbReference type="AlphaFoldDB" id="W1N1S8"/>
<sequence length="320" mass="36079">MKGQPYPVSRYPWVATRLVLAALLFPLLTACDSSPQGSRHASTLRPALEARDGYVVDHRQPARSQESRIRYVVLHYTDENLNDSLRILTGPHVSSHYLVPLPLRQMQGQPVIHQLVDESRRAWHAGSSYWRGHRYLNDTSIGIEIVNAGPDGPWQGGSPEPRQADWAPYPENQTDALISLLHDLIRRHDLDPEDILAHSDIAPHRKLDPGPAFPWQQLHEAGIGAWPQEQRVAVWLARFSATPPGLEQLQQALAAWGYELTANGVLDDDTTRTLRAFQMHFRPSNYRGQPDAETAAILWALLERYHPDQLAELSPTLTGR</sequence>
<evidence type="ECO:0000256" key="5">
    <source>
        <dbReference type="ARBA" id="ARBA00023316"/>
    </source>
</evidence>
<dbReference type="RefSeq" id="WP_021820856.1">
    <property type="nucleotide sequence ID" value="NZ_AVBC01000045.1"/>
</dbReference>
<protein>
    <recommendedName>
        <fullName evidence="3">N-acetylmuramoyl-L-alanine amidase</fullName>
        <ecNumber evidence="3">3.5.1.28</ecNumber>
    </recommendedName>
</protein>
<dbReference type="EC" id="3.5.1.28" evidence="3"/>
<keyword evidence="6" id="KW-0732">Signal</keyword>
<dbReference type="GO" id="GO:0019867">
    <property type="term" value="C:outer membrane"/>
    <property type="evidence" value="ECO:0007669"/>
    <property type="project" value="TreeGrafter"/>
</dbReference>
<keyword evidence="4" id="KW-0378">Hydrolase</keyword>
<keyword evidence="5" id="KW-0961">Cell wall biogenesis/degradation</keyword>
<dbReference type="SUPFAM" id="SSF55846">
    <property type="entry name" value="N-acetylmuramoyl-L-alanine amidase-like"/>
    <property type="match status" value="1"/>
</dbReference>
<dbReference type="STRING" id="1178482.AR456_07940"/>
<dbReference type="OrthoDB" id="9794842at2"/>
<dbReference type="Pfam" id="PF01510">
    <property type="entry name" value="Amidase_2"/>
    <property type="match status" value="1"/>
</dbReference>
<evidence type="ECO:0000256" key="1">
    <source>
        <dbReference type="ARBA" id="ARBA00001561"/>
    </source>
</evidence>
<dbReference type="InterPro" id="IPR002477">
    <property type="entry name" value="Peptidoglycan-bd-like"/>
</dbReference>